<keyword evidence="6" id="KW-1185">Reference proteome</keyword>
<dbReference type="Proteomes" id="UP001200110">
    <property type="component" value="Unassembled WGS sequence"/>
</dbReference>
<dbReference type="RefSeq" id="WP_236996403.1">
    <property type="nucleotide sequence ID" value="NZ_JAKKOR010000001.1"/>
</dbReference>
<dbReference type="PANTHER" id="PTHR33371">
    <property type="entry name" value="INTERMEMBRANE PHOSPHOLIPID TRANSPORT SYSTEM BINDING PROTEIN MLAD-RELATED"/>
    <property type="match status" value="1"/>
</dbReference>
<comment type="caution">
    <text evidence="5">The sequence shown here is derived from an EMBL/GenBank/DDBJ whole genome shotgun (WGS) entry which is preliminary data.</text>
</comment>
<evidence type="ECO:0000313" key="6">
    <source>
        <dbReference type="Proteomes" id="UP001200110"/>
    </source>
</evidence>
<feature type="transmembrane region" description="Helical" evidence="2">
    <location>
        <begin position="12"/>
        <end position="32"/>
    </location>
</feature>
<organism evidence="5 6">
    <name type="scientific">Gordonia liuliyuniae</name>
    <dbReference type="NCBI Taxonomy" id="2911517"/>
    <lineage>
        <taxon>Bacteria</taxon>
        <taxon>Bacillati</taxon>
        <taxon>Actinomycetota</taxon>
        <taxon>Actinomycetes</taxon>
        <taxon>Mycobacteriales</taxon>
        <taxon>Gordoniaceae</taxon>
        <taxon>Gordonia</taxon>
    </lineage>
</organism>
<name>A0ABS9INR3_9ACTN</name>
<feature type="domain" description="Mce/MlaD" evidence="3">
    <location>
        <begin position="39"/>
        <end position="112"/>
    </location>
</feature>
<dbReference type="EMBL" id="JAKKOR010000001">
    <property type="protein sequence ID" value="MCF8587181.1"/>
    <property type="molecule type" value="Genomic_DNA"/>
</dbReference>
<proteinExistence type="predicted"/>
<gene>
    <name evidence="5" type="ORF">L5G33_01710</name>
</gene>
<dbReference type="InterPro" id="IPR003399">
    <property type="entry name" value="Mce/MlaD"/>
</dbReference>
<evidence type="ECO:0000256" key="1">
    <source>
        <dbReference type="SAM" id="MobiDB-lite"/>
    </source>
</evidence>
<keyword evidence="2" id="KW-0812">Transmembrane</keyword>
<accession>A0ABS9INR3</accession>
<evidence type="ECO:0000256" key="2">
    <source>
        <dbReference type="SAM" id="Phobius"/>
    </source>
</evidence>
<sequence length="410" mass="43338">MSTATSRVSRKWGWAFLGLLVVAAALVSYLVVPRVTNDELTVIFPSAAGLYPGDDVRVLGMPVGSVESITPRADDVVVRLRVDRSQPIPASAQAVVLNQSLVSGRFVQLTPPYTGGPRLADGATIPIDRTAVPVEWNEIEKQLLDVSEKLKPTIDEVGGPLGDTVTSAATNLSGQGQSLHETLSSLSAALRTVSDGRTDLFSMVKNLQVFVSALADSDAQIVSFNRRMVSVTSILDANRDDVSGALDSLDSSLGQVKQFIADNRGGMTEALTKLGDVTATLAERRDDIAQVLHTAPTALANLNNIYQPAQNSVVSALAMSNFANPVQFICSSIAAAEATTAERGAKLCVKYLGPLLRLLTMDYPPLSSNPTRGVGATPDQLVYSGVTPPSGKSTGRRPTVKQMLVPGADR</sequence>
<dbReference type="Pfam" id="PF02470">
    <property type="entry name" value="MlaD"/>
    <property type="match status" value="1"/>
</dbReference>
<keyword evidence="2" id="KW-1133">Transmembrane helix</keyword>
<keyword evidence="2" id="KW-0472">Membrane</keyword>
<dbReference type="Pfam" id="PF11887">
    <property type="entry name" value="Mce4_CUP1"/>
    <property type="match status" value="1"/>
</dbReference>
<dbReference type="NCBIfam" id="TIGR00996">
    <property type="entry name" value="Mtu_fam_mce"/>
    <property type="match status" value="1"/>
</dbReference>
<dbReference type="InterPro" id="IPR024516">
    <property type="entry name" value="Mce_C"/>
</dbReference>
<dbReference type="PANTHER" id="PTHR33371:SF4">
    <property type="entry name" value="INTERMEMBRANE PHOSPHOLIPID TRANSPORT SYSTEM BINDING PROTEIN MLAD"/>
    <property type="match status" value="1"/>
</dbReference>
<reference evidence="5 6" key="1">
    <citation type="submission" date="2022-01" db="EMBL/GenBank/DDBJ databases">
        <authorList>
            <person name="Huang Y."/>
        </authorList>
    </citation>
    <scope>NUCLEOTIDE SEQUENCE [LARGE SCALE GENOMIC DNA]</scope>
    <source>
        <strain evidence="5 6">HY366</strain>
    </source>
</reference>
<evidence type="ECO:0000313" key="5">
    <source>
        <dbReference type="EMBL" id="MCF8587181.1"/>
    </source>
</evidence>
<dbReference type="InterPro" id="IPR052336">
    <property type="entry name" value="MlaD_Phospholipid_Transporter"/>
</dbReference>
<evidence type="ECO:0000259" key="3">
    <source>
        <dbReference type="Pfam" id="PF02470"/>
    </source>
</evidence>
<evidence type="ECO:0000259" key="4">
    <source>
        <dbReference type="Pfam" id="PF11887"/>
    </source>
</evidence>
<dbReference type="InterPro" id="IPR005693">
    <property type="entry name" value="Mce"/>
</dbReference>
<protein>
    <submittedName>
        <fullName evidence="5">MCE family protein</fullName>
    </submittedName>
</protein>
<feature type="domain" description="Mammalian cell entry C-terminal" evidence="4">
    <location>
        <begin position="117"/>
        <end position="297"/>
    </location>
</feature>
<feature type="region of interest" description="Disordered" evidence="1">
    <location>
        <begin position="369"/>
        <end position="410"/>
    </location>
</feature>